<evidence type="ECO:0000313" key="3">
    <source>
        <dbReference type="Proteomes" id="UP000549913"/>
    </source>
</evidence>
<proteinExistence type="predicted"/>
<evidence type="ECO:0008006" key="4">
    <source>
        <dbReference type="Google" id="ProtNLM"/>
    </source>
</evidence>
<comment type="caution">
    <text evidence="2">The sequence shown here is derived from an EMBL/GenBank/DDBJ whole genome shotgun (WGS) entry which is preliminary data.</text>
</comment>
<dbReference type="Proteomes" id="UP000549913">
    <property type="component" value="Unassembled WGS sequence"/>
</dbReference>
<gene>
    <name evidence="2" type="ORF">BJ984_001102</name>
</gene>
<dbReference type="RefSeq" id="WP_271206413.1">
    <property type="nucleotide sequence ID" value="NZ_BSEW01000001.1"/>
</dbReference>
<organism evidence="2 3">
    <name type="scientific">Herbiconiux flava</name>
    <dbReference type="NCBI Taxonomy" id="881268"/>
    <lineage>
        <taxon>Bacteria</taxon>
        <taxon>Bacillati</taxon>
        <taxon>Actinomycetota</taxon>
        <taxon>Actinomycetes</taxon>
        <taxon>Micrococcales</taxon>
        <taxon>Microbacteriaceae</taxon>
        <taxon>Herbiconiux</taxon>
    </lineage>
</organism>
<name>A0A852SJ89_9MICO</name>
<evidence type="ECO:0000256" key="1">
    <source>
        <dbReference type="SAM" id="MobiDB-lite"/>
    </source>
</evidence>
<dbReference type="EMBL" id="JACCBM010000001">
    <property type="protein sequence ID" value="NYD69944.1"/>
    <property type="molecule type" value="Genomic_DNA"/>
</dbReference>
<keyword evidence="3" id="KW-1185">Reference proteome</keyword>
<evidence type="ECO:0000313" key="2">
    <source>
        <dbReference type="EMBL" id="NYD69944.1"/>
    </source>
</evidence>
<reference evidence="2 3" key="1">
    <citation type="submission" date="2020-07" db="EMBL/GenBank/DDBJ databases">
        <title>Sequencing the genomes of 1000 actinobacteria strains.</title>
        <authorList>
            <person name="Klenk H.-P."/>
        </authorList>
    </citation>
    <scope>NUCLEOTIDE SEQUENCE [LARGE SCALE GENOMIC DNA]</scope>
    <source>
        <strain evidence="2 3">DSM 26474</strain>
    </source>
</reference>
<dbReference type="AlphaFoldDB" id="A0A852SJ89"/>
<protein>
    <recommendedName>
        <fullName evidence="4">Tryptophan synthase subunit alpha</fullName>
    </recommendedName>
</protein>
<sequence length="132" mass="14520">MTYDEHLPRGHASLEVLRAEAADELATIVQERLLSGEDPWDFMDELPTVDELVVYLLRADNIASNGGRRPSAARNYRVLRQIALDHPDLTPSVWRLIGDKDAPDWAPGPGRNGSIARPGAPDTADTPDRRAG</sequence>
<feature type="region of interest" description="Disordered" evidence="1">
    <location>
        <begin position="98"/>
        <end position="132"/>
    </location>
</feature>
<accession>A0A852SJ89</accession>